<evidence type="ECO:0000256" key="1">
    <source>
        <dbReference type="ARBA" id="ARBA00023015"/>
    </source>
</evidence>
<dbReference type="Gene3D" id="1.20.120.1810">
    <property type="match status" value="1"/>
</dbReference>
<dbReference type="Proteomes" id="UP000601171">
    <property type="component" value="Unassembled WGS sequence"/>
</dbReference>
<feature type="domain" description="RNA polymerase sigma-70 region 2" evidence="5">
    <location>
        <begin position="24"/>
        <end position="75"/>
    </location>
</feature>
<evidence type="ECO:0000313" key="7">
    <source>
        <dbReference type="EMBL" id="MBC8589007.1"/>
    </source>
</evidence>
<dbReference type="NCBIfam" id="TIGR02937">
    <property type="entry name" value="sigma70-ECF"/>
    <property type="match status" value="1"/>
</dbReference>
<keyword evidence="4" id="KW-0804">Transcription</keyword>
<dbReference type="GO" id="GO:0016987">
    <property type="term" value="F:sigma factor activity"/>
    <property type="evidence" value="ECO:0007669"/>
    <property type="project" value="UniProtKB-KW"/>
</dbReference>
<dbReference type="Pfam" id="PF04542">
    <property type="entry name" value="Sigma70_r2"/>
    <property type="match status" value="1"/>
</dbReference>
<dbReference type="InterPro" id="IPR013324">
    <property type="entry name" value="RNA_pol_sigma_r3/r4-like"/>
</dbReference>
<dbReference type="RefSeq" id="WP_262430466.1">
    <property type="nucleotide sequence ID" value="NZ_JACRTG010000029.1"/>
</dbReference>
<dbReference type="CDD" id="cd06171">
    <property type="entry name" value="Sigma70_r4"/>
    <property type="match status" value="1"/>
</dbReference>
<organism evidence="7 8">
    <name type="scientific">Paratissierella segnis</name>
    <dbReference type="NCBI Taxonomy" id="2763679"/>
    <lineage>
        <taxon>Bacteria</taxon>
        <taxon>Bacillati</taxon>
        <taxon>Bacillota</taxon>
        <taxon>Tissierellia</taxon>
        <taxon>Tissierellales</taxon>
        <taxon>Tissierellaceae</taxon>
        <taxon>Paratissierella</taxon>
    </lineage>
</organism>
<dbReference type="AlphaFoldDB" id="A0A926EWV0"/>
<evidence type="ECO:0000256" key="2">
    <source>
        <dbReference type="ARBA" id="ARBA00023082"/>
    </source>
</evidence>
<dbReference type="Pfam" id="PF08281">
    <property type="entry name" value="Sigma70_r4_2"/>
    <property type="match status" value="1"/>
</dbReference>
<proteinExistence type="predicted"/>
<dbReference type="PRINTS" id="PR00046">
    <property type="entry name" value="SIGMA70FCT"/>
</dbReference>
<dbReference type="InterPro" id="IPR007627">
    <property type="entry name" value="RNA_pol_sigma70_r2"/>
</dbReference>
<evidence type="ECO:0000259" key="5">
    <source>
        <dbReference type="Pfam" id="PF04542"/>
    </source>
</evidence>
<dbReference type="InterPro" id="IPR013325">
    <property type="entry name" value="RNA_pol_sigma_r2"/>
</dbReference>
<comment type="caution">
    <text evidence="7">The sequence shown here is derived from an EMBL/GenBank/DDBJ whole genome shotgun (WGS) entry which is preliminary data.</text>
</comment>
<accession>A0A926EWV0</accession>
<dbReference type="PANTHER" id="PTHR30385">
    <property type="entry name" value="SIGMA FACTOR F FLAGELLAR"/>
    <property type="match status" value="1"/>
</dbReference>
<sequence>MYKELDDLLAKAREGDTKSTQLIIEKLNPLIISSIRRYYNKIMDYDDLIQEGRLVVLECIKDYDESKGVYFLGYVKIKLKFLYLNKHKEKITLSLNTSIGEDEDQELIDVLESEDGEILEEILKTEELEEIRYALASLTERQREVIIYFYFEGYSIPEIAKRMGVTYRTIVNTKTNALEKMKRQMTAR</sequence>
<evidence type="ECO:0000313" key="8">
    <source>
        <dbReference type="Proteomes" id="UP000601171"/>
    </source>
</evidence>
<protein>
    <submittedName>
        <fullName evidence="7">Sigma-70 family RNA polymerase sigma factor</fullName>
    </submittedName>
</protein>
<evidence type="ECO:0000256" key="3">
    <source>
        <dbReference type="ARBA" id="ARBA00023125"/>
    </source>
</evidence>
<keyword evidence="1" id="KW-0805">Transcription regulation</keyword>
<dbReference type="SUPFAM" id="SSF88659">
    <property type="entry name" value="Sigma3 and sigma4 domains of RNA polymerase sigma factors"/>
    <property type="match status" value="1"/>
</dbReference>
<dbReference type="SUPFAM" id="SSF88946">
    <property type="entry name" value="Sigma2 domain of RNA polymerase sigma factors"/>
    <property type="match status" value="1"/>
</dbReference>
<dbReference type="GO" id="GO:0006352">
    <property type="term" value="P:DNA-templated transcription initiation"/>
    <property type="evidence" value="ECO:0007669"/>
    <property type="project" value="InterPro"/>
</dbReference>
<dbReference type="InterPro" id="IPR013249">
    <property type="entry name" value="RNA_pol_sigma70_r4_t2"/>
</dbReference>
<evidence type="ECO:0000259" key="6">
    <source>
        <dbReference type="Pfam" id="PF08281"/>
    </source>
</evidence>
<dbReference type="GO" id="GO:0003677">
    <property type="term" value="F:DNA binding"/>
    <property type="evidence" value="ECO:0007669"/>
    <property type="project" value="UniProtKB-KW"/>
</dbReference>
<reference evidence="7" key="1">
    <citation type="submission" date="2020-08" db="EMBL/GenBank/DDBJ databases">
        <title>Genome public.</title>
        <authorList>
            <person name="Liu C."/>
            <person name="Sun Q."/>
        </authorList>
    </citation>
    <scope>NUCLEOTIDE SEQUENCE</scope>
    <source>
        <strain evidence="7">BX21</strain>
    </source>
</reference>
<name>A0A926EWV0_9FIRM</name>
<feature type="domain" description="RNA polymerase sigma factor 70 region 4 type 2" evidence="6">
    <location>
        <begin position="129"/>
        <end position="181"/>
    </location>
</feature>
<gene>
    <name evidence="7" type="ORF">H8707_12355</name>
</gene>
<keyword evidence="3" id="KW-0238">DNA-binding</keyword>
<keyword evidence="8" id="KW-1185">Reference proteome</keyword>
<dbReference type="InterPro" id="IPR014284">
    <property type="entry name" value="RNA_pol_sigma-70_dom"/>
</dbReference>
<dbReference type="EMBL" id="JACRTG010000029">
    <property type="protein sequence ID" value="MBC8589007.1"/>
    <property type="molecule type" value="Genomic_DNA"/>
</dbReference>
<dbReference type="InterPro" id="IPR000943">
    <property type="entry name" value="RNA_pol_sigma70"/>
</dbReference>
<evidence type="ECO:0000256" key="4">
    <source>
        <dbReference type="ARBA" id="ARBA00023163"/>
    </source>
</evidence>
<dbReference type="Gene3D" id="1.20.140.160">
    <property type="match status" value="1"/>
</dbReference>
<keyword evidence="2" id="KW-0731">Sigma factor</keyword>